<organism evidence="1 2">
    <name type="scientific">Anaerobaca lacustris</name>
    <dbReference type="NCBI Taxonomy" id="3044600"/>
    <lineage>
        <taxon>Bacteria</taxon>
        <taxon>Pseudomonadati</taxon>
        <taxon>Planctomycetota</taxon>
        <taxon>Phycisphaerae</taxon>
        <taxon>Sedimentisphaerales</taxon>
        <taxon>Anaerobacaceae</taxon>
        <taxon>Anaerobaca</taxon>
    </lineage>
</organism>
<dbReference type="AlphaFoldDB" id="A0AAW6U1K1"/>
<sequence>MSRTVGRPAEAVMQVQEAVADSNGTSVVHVGHAMPAARNVWRLPGRLLVVVRGAVNVLLRACMRPLFGACGRNVRFNPFDDFSYRTVFLADDVFIGKGAKFSAAAGNRIVVGRKVMFGPNVTIMAGDHNVSQIGRFMFDVCEKSPENDQPVIIEGDAWIGAGATILKGVTIHRGAVVGAGAVVTRDVPPYAVVAGVPARVLRYRFGEQEIQRHESLLGLRSEAVGARG</sequence>
<dbReference type="EMBL" id="JASCXX010000011">
    <property type="protein sequence ID" value="MDI6449529.1"/>
    <property type="molecule type" value="Genomic_DNA"/>
</dbReference>
<dbReference type="InterPro" id="IPR001451">
    <property type="entry name" value="Hexapep"/>
</dbReference>
<protein>
    <submittedName>
        <fullName evidence="1">DapH/DapD/GlmU-related protein</fullName>
    </submittedName>
</protein>
<dbReference type="RefSeq" id="WP_349244936.1">
    <property type="nucleotide sequence ID" value="NZ_JASCXX010000011.1"/>
</dbReference>
<evidence type="ECO:0000313" key="2">
    <source>
        <dbReference type="Proteomes" id="UP001431776"/>
    </source>
</evidence>
<dbReference type="InterPro" id="IPR011004">
    <property type="entry name" value="Trimer_LpxA-like_sf"/>
</dbReference>
<dbReference type="SUPFAM" id="SSF51161">
    <property type="entry name" value="Trimeric LpxA-like enzymes"/>
    <property type="match status" value="1"/>
</dbReference>
<dbReference type="Pfam" id="PF00132">
    <property type="entry name" value="Hexapep"/>
    <property type="match status" value="1"/>
</dbReference>
<proteinExistence type="predicted"/>
<reference evidence="1" key="1">
    <citation type="submission" date="2023-05" db="EMBL/GenBank/DDBJ databases">
        <title>Anaerotaeda fermentans gen. nov., sp. nov., a novel anaerobic planctomycete of the new family within the order Sedimentisphaerales isolated from Taman Peninsula, Russia.</title>
        <authorList>
            <person name="Khomyakova M.A."/>
            <person name="Merkel A.Y."/>
            <person name="Slobodkin A.I."/>
        </authorList>
    </citation>
    <scope>NUCLEOTIDE SEQUENCE</scope>
    <source>
        <strain evidence="1">M17dextr</strain>
    </source>
</reference>
<gene>
    <name evidence="1" type="ORF">QJ522_10790</name>
</gene>
<comment type="caution">
    <text evidence="1">The sequence shown here is derived from an EMBL/GenBank/DDBJ whole genome shotgun (WGS) entry which is preliminary data.</text>
</comment>
<accession>A0AAW6U1K1</accession>
<keyword evidence="2" id="KW-1185">Reference proteome</keyword>
<dbReference type="Gene3D" id="2.160.10.10">
    <property type="entry name" value="Hexapeptide repeat proteins"/>
    <property type="match status" value="1"/>
</dbReference>
<dbReference type="PANTHER" id="PTHR23416">
    <property type="entry name" value="SIALIC ACID SYNTHASE-RELATED"/>
    <property type="match status" value="1"/>
</dbReference>
<dbReference type="Proteomes" id="UP001431776">
    <property type="component" value="Unassembled WGS sequence"/>
</dbReference>
<evidence type="ECO:0000313" key="1">
    <source>
        <dbReference type="EMBL" id="MDI6449529.1"/>
    </source>
</evidence>
<name>A0AAW6U1K1_9BACT</name>
<dbReference type="PANTHER" id="PTHR23416:SF78">
    <property type="entry name" value="LIPOPOLYSACCHARIDE BIOSYNTHESIS O-ACETYL TRANSFERASE WBBJ-RELATED"/>
    <property type="match status" value="1"/>
</dbReference>
<dbReference type="InterPro" id="IPR051159">
    <property type="entry name" value="Hexapeptide_acetyltransf"/>
</dbReference>